<organism evidence="7">
    <name type="scientific">Corethrella appendiculata</name>
    <dbReference type="NCBI Taxonomy" id="1370023"/>
    <lineage>
        <taxon>Eukaryota</taxon>
        <taxon>Metazoa</taxon>
        <taxon>Ecdysozoa</taxon>
        <taxon>Arthropoda</taxon>
        <taxon>Hexapoda</taxon>
        <taxon>Insecta</taxon>
        <taxon>Pterygota</taxon>
        <taxon>Neoptera</taxon>
        <taxon>Endopterygota</taxon>
        <taxon>Diptera</taxon>
        <taxon>Nematocera</taxon>
        <taxon>Culicoidea</taxon>
        <taxon>Chaoboridae</taxon>
        <taxon>Corethrella</taxon>
    </lineage>
</organism>
<dbReference type="InterPro" id="IPR017452">
    <property type="entry name" value="GPCR_Rhodpsn_7TM"/>
</dbReference>
<dbReference type="EMBL" id="GANO01004919">
    <property type="protein sequence ID" value="JAB54952.1"/>
    <property type="molecule type" value="mRNA"/>
</dbReference>
<accession>U5ELA5</accession>
<feature type="transmembrane region" description="Helical" evidence="5">
    <location>
        <begin position="184"/>
        <end position="210"/>
    </location>
</feature>
<feature type="domain" description="G-protein coupled receptors family 1 profile" evidence="6">
    <location>
        <begin position="1"/>
        <end position="295"/>
    </location>
</feature>
<feature type="transmembrane region" description="Helical" evidence="5">
    <location>
        <begin position="6"/>
        <end position="24"/>
    </location>
</feature>
<evidence type="ECO:0000313" key="7">
    <source>
        <dbReference type="EMBL" id="JAB54952.1"/>
    </source>
</evidence>
<dbReference type="PROSITE" id="PS50262">
    <property type="entry name" value="G_PROTEIN_RECEP_F1_2"/>
    <property type="match status" value="1"/>
</dbReference>
<evidence type="ECO:0000256" key="4">
    <source>
        <dbReference type="ARBA" id="ARBA00023136"/>
    </source>
</evidence>
<feature type="transmembrane region" description="Helical" evidence="5">
    <location>
        <begin position="135"/>
        <end position="156"/>
    </location>
</feature>
<evidence type="ECO:0000256" key="3">
    <source>
        <dbReference type="ARBA" id="ARBA00022989"/>
    </source>
</evidence>
<dbReference type="GO" id="GO:0016020">
    <property type="term" value="C:membrane"/>
    <property type="evidence" value="ECO:0007669"/>
    <property type="project" value="UniProtKB-SubCell"/>
</dbReference>
<evidence type="ECO:0000256" key="2">
    <source>
        <dbReference type="ARBA" id="ARBA00022692"/>
    </source>
</evidence>
<feature type="transmembrane region" description="Helical" evidence="5">
    <location>
        <begin position="276"/>
        <end position="299"/>
    </location>
</feature>
<feature type="transmembrane region" description="Helical" evidence="5">
    <location>
        <begin position="231"/>
        <end position="252"/>
    </location>
</feature>
<dbReference type="Gene3D" id="1.20.1070.10">
    <property type="entry name" value="Rhodopsin 7-helix transmembrane proteins"/>
    <property type="match status" value="1"/>
</dbReference>
<name>U5ELA5_9DIPT</name>
<proteinExistence type="evidence at transcript level"/>
<evidence type="ECO:0000256" key="1">
    <source>
        <dbReference type="ARBA" id="ARBA00004370"/>
    </source>
</evidence>
<comment type="subcellular location">
    <subcellularLocation>
        <location evidence="1">Membrane</location>
    </subcellularLocation>
</comment>
<evidence type="ECO:0000256" key="5">
    <source>
        <dbReference type="SAM" id="Phobius"/>
    </source>
</evidence>
<evidence type="ECO:0000259" key="6">
    <source>
        <dbReference type="PROSITE" id="PS50262"/>
    </source>
</evidence>
<keyword evidence="4 5" id="KW-0472">Membrane</keyword>
<keyword evidence="3 5" id="KW-1133">Transmembrane helix</keyword>
<keyword evidence="2 5" id="KW-0812">Transmembrane</keyword>
<sequence length="317" mass="36657">YFILQIALSDCVILLISGIELFYITHKEWIFSSELCTIYMGLDSFTSTAVIYFHIGLNLHTISTFNLAFDTICEQQRQELDAQQQQHYDNINLDCESIDADSIGGNDENAYEIATSDYKRSLTIDYRQKKSNIPVLLPVLFIYFLATSVSLPIFFFSDLFALNNEQQNDLQMCSILNLDTSNNIVMQSLIICMRIIVPTLCLIITTIITIGKFQQSKCVQQPKEIDENVRFILKLSIILSISYIIFSMQKLYGSLLFEMLSTPIMHKKYPNFEENLTIILSLIHYIFSFIRPIIIIFHFNQLSSIIFCKSFNKIQIK</sequence>
<dbReference type="AlphaFoldDB" id="U5ELA5"/>
<protein>
    <submittedName>
        <fullName evidence="7">Putative conserved plasma membrane protein</fullName>
    </submittedName>
</protein>
<reference evidence="7" key="1">
    <citation type="journal article" date="2014" name="Insect Biochem. Mol. Biol.">
        <title>An insight into the sialome of the frog biting fly, Corethrella appendiculata.</title>
        <authorList>
            <person name="Ribeiro J.M.C."/>
            <person name="Chagas A.C."/>
            <person name="Pham V.M."/>
            <person name="Lounibos L.P."/>
            <person name="Calvo E."/>
        </authorList>
    </citation>
    <scope>NUCLEOTIDE SEQUENCE</scope>
    <source>
        <tissue evidence="7">Salivary glands</tissue>
    </source>
</reference>
<feature type="non-terminal residue" evidence="7">
    <location>
        <position position="1"/>
    </location>
</feature>